<gene>
    <name evidence="1" type="ORF">O6H91_02G082800</name>
</gene>
<keyword evidence="2" id="KW-1185">Reference proteome</keyword>
<dbReference type="EMBL" id="CM055093">
    <property type="protein sequence ID" value="KAJ7565959.1"/>
    <property type="molecule type" value="Genomic_DNA"/>
</dbReference>
<dbReference type="Proteomes" id="UP001162992">
    <property type="component" value="Chromosome 2"/>
</dbReference>
<protein>
    <submittedName>
        <fullName evidence="1">Uncharacterized protein</fullName>
    </submittedName>
</protein>
<reference evidence="2" key="1">
    <citation type="journal article" date="2024" name="Proc. Natl. Acad. Sci. U.S.A.">
        <title>Extraordinary preservation of gene collinearity over three hundred million years revealed in homosporous lycophytes.</title>
        <authorList>
            <person name="Li C."/>
            <person name="Wickell D."/>
            <person name="Kuo L.Y."/>
            <person name="Chen X."/>
            <person name="Nie B."/>
            <person name="Liao X."/>
            <person name="Peng D."/>
            <person name="Ji J."/>
            <person name="Jenkins J."/>
            <person name="Williams M."/>
            <person name="Shu S."/>
            <person name="Plott C."/>
            <person name="Barry K."/>
            <person name="Rajasekar S."/>
            <person name="Grimwood J."/>
            <person name="Han X."/>
            <person name="Sun S."/>
            <person name="Hou Z."/>
            <person name="He W."/>
            <person name="Dai G."/>
            <person name="Sun C."/>
            <person name="Schmutz J."/>
            <person name="Leebens-Mack J.H."/>
            <person name="Li F.W."/>
            <person name="Wang L."/>
        </authorList>
    </citation>
    <scope>NUCLEOTIDE SEQUENCE [LARGE SCALE GENOMIC DNA]</scope>
    <source>
        <strain evidence="2">cv. PW_Plant_1</strain>
    </source>
</reference>
<organism evidence="1 2">
    <name type="scientific">Diphasiastrum complanatum</name>
    <name type="common">Issler's clubmoss</name>
    <name type="synonym">Lycopodium complanatum</name>
    <dbReference type="NCBI Taxonomy" id="34168"/>
    <lineage>
        <taxon>Eukaryota</taxon>
        <taxon>Viridiplantae</taxon>
        <taxon>Streptophyta</taxon>
        <taxon>Embryophyta</taxon>
        <taxon>Tracheophyta</taxon>
        <taxon>Lycopodiopsida</taxon>
        <taxon>Lycopodiales</taxon>
        <taxon>Lycopodiaceae</taxon>
        <taxon>Lycopodioideae</taxon>
        <taxon>Diphasiastrum</taxon>
    </lineage>
</organism>
<sequence length="149" mass="16781">MRAMSESEFAKCECCGLVEECTAHYIERIRGGFCDRFICGLCAGAVKEEQCRSRLRSAGAHHRHPWRMHCPLTWQSVCNSTAKFVTIRLCILPPLLPCASSSPNAVAAAHLKAPPEHEPPFVSYLRISQFFSAKNSTMQLKKNKNSRHY</sequence>
<proteinExistence type="predicted"/>
<evidence type="ECO:0000313" key="1">
    <source>
        <dbReference type="EMBL" id="KAJ7565959.1"/>
    </source>
</evidence>
<comment type="caution">
    <text evidence="1">The sequence shown here is derived from an EMBL/GenBank/DDBJ whole genome shotgun (WGS) entry which is preliminary data.</text>
</comment>
<name>A0ACC2EHN1_DIPCM</name>
<accession>A0ACC2EHN1</accession>
<evidence type="ECO:0000313" key="2">
    <source>
        <dbReference type="Proteomes" id="UP001162992"/>
    </source>
</evidence>